<dbReference type="InterPro" id="IPR001650">
    <property type="entry name" value="Helicase_C-like"/>
</dbReference>
<accession>A0A919GEY7</accession>
<gene>
    <name evidence="10" type="ORF">GCM10017771_09340</name>
</gene>
<dbReference type="InterPro" id="IPR010222">
    <property type="entry name" value="RNA_helicase_HrpA"/>
</dbReference>
<evidence type="ECO:0000256" key="2">
    <source>
        <dbReference type="ARBA" id="ARBA00012552"/>
    </source>
</evidence>
<dbReference type="SMART" id="SM00487">
    <property type="entry name" value="DEXDc"/>
    <property type="match status" value="1"/>
</dbReference>
<evidence type="ECO:0000256" key="5">
    <source>
        <dbReference type="ARBA" id="ARBA00022806"/>
    </source>
</evidence>
<keyword evidence="4" id="KW-0378">Hydrolase</keyword>
<dbReference type="GO" id="GO:0005524">
    <property type="term" value="F:ATP binding"/>
    <property type="evidence" value="ECO:0007669"/>
    <property type="project" value="UniProtKB-KW"/>
</dbReference>
<proteinExistence type="inferred from homology"/>
<dbReference type="GO" id="GO:0003723">
    <property type="term" value="F:RNA binding"/>
    <property type="evidence" value="ECO:0007669"/>
    <property type="project" value="TreeGrafter"/>
</dbReference>
<keyword evidence="5 10" id="KW-0347">Helicase</keyword>
<evidence type="ECO:0000313" key="10">
    <source>
        <dbReference type="EMBL" id="GHH83179.1"/>
    </source>
</evidence>
<dbReference type="NCBIfam" id="NF008348">
    <property type="entry name" value="PRK11131.1"/>
    <property type="match status" value="1"/>
</dbReference>
<dbReference type="SMART" id="SM00382">
    <property type="entry name" value="AAA"/>
    <property type="match status" value="1"/>
</dbReference>
<dbReference type="CDD" id="cd17989">
    <property type="entry name" value="DEXHc_HrpA"/>
    <property type="match status" value="1"/>
</dbReference>
<dbReference type="InterPro" id="IPR011545">
    <property type="entry name" value="DEAD/DEAH_box_helicase_dom"/>
</dbReference>
<comment type="similarity">
    <text evidence="1">Belongs to the DEAD box helicase family. DEAH subfamily.</text>
</comment>
<dbReference type="FunFam" id="3.40.50.300:FF:000439">
    <property type="entry name" value="ATP-dependent RNA helicase HrpA"/>
    <property type="match status" value="1"/>
</dbReference>
<dbReference type="FunFam" id="3.40.50.300:FF:000575">
    <property type="entry name" value="ATP-dependent helicase hrpA"/>
    <property type="match status" value="1"/>
</dbReference>
<dbReference type="GO" id="GO:0003724">
    <property type="term" value="F:RNA helicase activity"/>
    <property type="evidence" value="ECO:0007669"/>
    <property type="project" value="UniProtKB-EC"/>
</dbReference>
<dbReference type="InterPro" id="IPR011709">
    <property type="entry name" value="DEAD-box_helicase_OB_fold"/>
</dbReference>
<dbReference type="Pfam" id="PF04408">
    <property type="entry name" value="WHD_HA2"/>
    <property type="match status" value="1"/>
</dbReference>
<dbReference type="PROSITE" id="PS51192">
    <property type="entry name" value="HELICASE_ATP_BIND_1"/>
    <property type="match status" value="1"/>
</dbReference>
<dbReference type="EMBL" id="BNAT01000002">
    <property type="protein sequence ID" value="GHH83179.1"/>
    <property type="molecule type" value="Genomic_DNA"/>
</dbReference>
<evidence type="ECO:0000256" key="3">
    <source>
        <dbReference type="ARBA" id="ARBA00022741"/>
    </source>
</evidence>
<dbReference type="NCBIfam" id="TIGR01967">
    <property type="entry name" value="DEAH_box_HrpA"/>
    <property type="match status" value="1"/>
</dbReference>
<dbReference type="PANTHER" id="PTHR18934:SF99">
    <property type="entry name" value="ATP-DEPENDENT RNA HELICASE DHX37-RELATED"/>
    <property type="match status" value="1"/>
</dbReference>
<dbReference type="GO" id="GO:0016787">
    <property type="term" value="F:hydrolase activity"/>
    <property type="evidence" value="ECO:0007669"/>
    <property type="project" value="UniProtKB-KW"/>
</dbReference>
<dbReference type="RefSeq" id="WP_189781053.1">
    <property type="nucleotide sequence ID" value="NZ_BNAT01000002.1"/>
</dbReference>
<evidence type="ECO:0000256" key="6">
    <source>
        <dbReference type="ARBA" id="ARBA00022840"/>
    </source>
</evidence>
<dbReference type="InterPro" id="IPR027417">
    <property type="entry name" value="P-loop_NTPase"/>
</dbReference>
<dbReference type="Pfam" id="PF00271">
    <property type="entry name" value="Helicase_C"/>
    <property type="match status" value="1"/>
</dbReference>
<protein>
    <recommendedName>
        <fullName evidence="2">RNA helicase</fullName>
        <ecNumber evidence="2">3.6.4.13</ecNumber>
    </recommendedName>
</protein>
<feature type="domain" description="Helicase C-terminal" evidence="9">
    <location>
        <begin position="276"/>
        <end position="446"/>
    </location>
</feature>
<dbReference type="Pfam" id="PF00270">
    <property type="entry name" value="DEAD"/>
    <property type="match status" value="1"/>
</dbReference>
<reference evidence="10" key="2">
    <citation type="submission" date="2020-09" db="EMBL/GenBank/DDBJ databases">
        <authorList>
            <person name="Sun Q."/>
            <person name="Zhou Y."/>
        </authorList>
    </citation>
    <scope>NUCLEOTIDE SEQUENCE</scope>
    <source>
        <strain evidence="10">CGMCC 4.7403</strain>
    </source>
</reference>
<dbReference type="EC" id="3.6.4.13" evidence="2"/>
<dbReference type="FunFam" id="1.20.120.1080:FF:000005">
    <property type="entry name" value="ATP-dependent helicase HrpA"/>
    <property type="match status" value="1"/>
</dbReference>
<dbReference type="InterPro" id="IPR007502">
    <property type="entry name" value="Helicase-assoc_dom"/>
</dbReference>
<dbReference type="Gene3D" id="3.40.50.300">
    <property type="entry name" value="P-loop containing nucleotide triphosphate hydrolases"/>
    <property type="match status" value="2"/>
</dbReference>
<keyword evidence="6" id="KW-0067">ATP-binding</keyword>
<name>A0A919GEY7_9ACTN</name>
<organism evidence="10 11">
    <name type="scientific">Streptomyces capitiformicae</name>
    <dbReference type="NCBI Taxonomy" id="2014920"/>
    <lineage>
        <taxon>Bacteria</taxon>
        <taxon>Bacillati</taxon>
        <taxon>Actinomycetota</taxon>
        <taxon>Actinomycetes</taxon>
        <taxon>Kitasatosporales</taxon>
        <taxon>Streptomycetaceae</taxon>
        <taxon>Streptomyces</taxon>
    </lineage>
</organism>
<dbReference type="PANTHER" id="PTHR18934">
    <property type="entry name" value="ATP-DEPENDENT RNA HELICASE"/>
    <property type="match status" value="1"/>
</dbReference>
<evidence type="ECO:0000256" key="1">
    <source>
        <dbReference type="ARBA" id="ARBA00008792"/>
    </source>
</evidence>
<evidence type="ECO:0000256" key="4">
    <source>
        <dbReference type="ARBA" id="ARBA00022801"/>
    </source>
</evidence>
<evidence type="ECO:0000259" key="9">
    <source>
        <dbReference type="PROSITE" id="PS51194"/>
    </source>
</evidence>
<dbReference type="SMART" id="SM00847">
    <property type="entry name" value="HA2"/>
    <property type="match status" value="1"/>
</dbReference>
<dbReference type="InterPro" id="IPR048333">
    <property type="entry name" value="HA2_WH"/>
</dbReference>
<feature type="domain" description="Helicase ATP-binding" evidence="8">
    <location>
        <begin position="87"/>
        <end position="251"/>
    </location>
</feature>
<evidence type="ECO:0000259" key="8">
    <source>
        <dbReference type="PROSITE" id="PS51192"/>
    </source>
</evidence>
<dbReference type="InterPro" id="IPR003593">
    <property type="entry name" value="AAA+_ATPase"/>
</dbReference>
<dbReference type="SUPFAM" id="SSF52540">
    <property type="entry name" value="P-loop containing nucleoside triphosphate hydrolases"/>
    <property type="match status" value="1"/>
</dbReference>
<dbReference type="Pfam" id="PF07717">
    <property type="entry name" value="OB_NTP_bind"/>
    <property type="match status" value="1"/>
</dbReference>
<dbReference type="Gene3D" id="1.20.120.1080">
    <property type="match status" value="1"/>
</dbReference>
<dbReference type="SMART" id="SM00490">
    <property type="entry name" value="HELICc"/>
    <property type="match status" value="1"/>
</dbReference>
<evidence type="ECO:0000256" key="7">
    <source>
        <dbReference type="ARBA" id="ARBA00047984"/>
    </source>
</evidence>
<dbReference type="Proteomes" id="UP000603227">
    <property type="component" value="Unassembled WGS sequence"/>
</dbReference>
<dbReference type="Pfam" id="PF21010">
    <property type="entry name" value="HA2_C"/>
    <property type="match status" value="1"/>
</dbReference>
<dbReference type="CDD" id="cd18791">
    <property type="entry name" value="SF2_C_RHA"/>
    <property type="match status" value="1"/>
</dbReference>
<dbReference type="PROSITE" id="PS51194">
    <property type="entry name" value="HELICASE_CTER"/>
    <property type="match status" value="1"/>
</dbReference>
<evidence type="ECO:0000313" key="11">
    <source>
        <dbReference type="Proteomes" id="UP000603227"/>
    </source>
</evidence>
<dbReference type="InterPro" id="IPR024590">
    <property type="entry name" value="HrpA_C"/>
</dbReference>
<comment type="catalytic activity">
    <reaction evidence="7">
        <text>ATP + H2O = ADP + phosphate + H(+)</text>
        <dbReference type="Rhea" id="RHEA:13065"/>
        <dbReference type="ChEBI" id="CHEBI:15377"/>
        <dbReference type="ChEBI" id="CHEBI:15378"/>
        <dbReference type="ChEBI" id="CHEBI:30616"/>
        <dbReference type="ChEBI" id="CHEBI:43474"/>
        <dbReference type="ChEBI" id="CHEBI:456216"/>
        <dbReference type="EC" id="3.6.4.13"/>
    </reaction>
</comment>
<comment type="caution">
    <text evidence="10">The sequence shown here is derived from an EMBL/GenBank/DDBJ whole genome shotgun (WGS) entry which is preliminary data.</text>
</comment>
<reference evidence="10" key="1">
    <citation type="journal article" date="2014" name="Int. J. Syst. Evol. Microbiol.">
        <title>Complete genome sequence of Corynebacterium casei LMG S-19264T (=DSM 44701T), isolated from a smear-ripened cheese.</title>
        <authorList>
            <consortium name="US DOE Joint Genome Institute (JGI-PGF)"/>
            <person name="Walter F."/>
            <person name="Albersmeier A."/>
            <person name="Kalinowski J."/>
            <person name="Ruckert C."/>
        </authorList>
    </citation>
    <scope>NUCLEOTIDE SEQUENCE</scope>
    <source>
        <strain evidence="10">CGMCC 4.7403</strain>
    </source>
</reference>
<keyword evidence="11" id="KW-1185">Reference proteome</keyword>
<sequence length="1333" mass="150854">MSTPPAPAFGALAPRLAELSLRDAHRLGRRLEGARKIRKPEARAAVLAEIEAEVAKGEARMAERAARVPAVTYPEQLPVSQKKDAIADAIRDHQVVIVAGETGSGKTTQIPKICMELGRGVRGMIGHTQPRRIAARTVAERVAEELRTPLGEAVGWKVRFTDQVDQDATFVKLMTDGILLAEIQTDRELRAYDTIIIDEAHERSLNIDFLLGYLAQLLPKRPDLKVVITSATIDPERFSRHFGDAPIVEVSGRTYPVEVRYRPLLEEDSDDTDRDQITAICDAVEELQAEGKGDILVFLSGEREIRDTADALIKKQYRFTEVLPLYARLSHAEQHRVFQPHTGRRIVLATNVAETSLTVPGIKYVIDPGFARISRYSHRTKVQRLPIEAISQASANQRKGRCGRTSDGVCIRLYSEDDFNARPEFTDAEILRTNLASVILQMTAAGLGDIEKFPFIDPPDHRNIRDGVQLLQELGALDPAQKDVRKRLTPMGRKLSQLPVDPRLARMVVEADKNGCAREVMVIAAALSIQDPRERPADKQTQADQQHARFKDESSDFLAFLNLWRYVREQQKERGSSSFRRMCKQEYLNFLRIREWQDIYSQLRTVAKQMGIHLNEDDAPEQQVHVSLLAGLLSHIGMKDVKEAGRESGRNTAGEGGRNTAKNEYLGARNAKFAIFPGSALFKKPPRFVMSAELVETSRLWARVNAKIEPEWVEPLAEHLLKRTYSEPHWEKDQAAVMAYEKVTLYGVPIVAQRKVNFGRIDPEASRELFIRNALVEGDWRTHHKFFADNRKLLSEVEELEHRARRRDIVVDDDTLFDFYDQRVPEHVVSGAHFDSWWKRKRHEQPDFLDFEREMLIRESAEAVTKADYPDSWRQGQLKFRVTYQFEPGADADGVTVHIPLQVLNQVTDEGFDWQIPGLREDVVTELIRSLPKPIRRNYVPAPNFAKRFLDTAVPLQEPLAVTLARELKRMVGVPVAPEDFDWSRIPDHLKITFRIVDERRRKLAEDKDLEALRLQLKPKARQALSQAAAATAERQGGESLERTGLTDWTIGSLTRVFETRRAGQPVKAYPALVDDGPKANTVSVRLFDTEAEQQEAMWKGTRRLILRNIPVNPAKFASEKLTNAQKLALSANPHGSIQALFDDCAMAAADKLIADFGGPAWDESSYRKLYDKVRAEIVGMTVRTVGQVQQVLAAWQACERRLKSTRSPALVANLADVRTQLDALVKPGFVTEAGLRRLPDLMRYLVAADRRLQQMPTGVQRDTSRMEKVHEMRDEYAWLLEQLPQGRPVPSAVLEIRWMIEELRVSYFAHALGTAYPVSDKRIVKAIDALAP</sequence>
<keyword evidence="3" id="KW-0547">Nucleotide-binding</keyword>
<dbReference type="Pfam" id="PF11898">
    <property type="entry name" value="DUF3418"/>
    <property type="match status" value="1"/>
</dbReference>
<dbReference type="InterPro" id="IPR014001">
    <property type="entry name" value="Helicase_ATP-bd"/>
</dbReference>